<evidence type="ECO:0000313" key="1">
    <source>
        <dbReference type="EMBL" id="MBC3949973.1"/>
    </source>
</evidence>
<protein>
    <submittedName>
        <fullName evidence="1">Uncharacterized protein</fullName>
    </submittedName>
</protein>
<organism evidence="1 2">
    <name type="scientific">Pseudomonas folii</name>
    <dbReference type="NCBI Taxonomy" id="2762593"/>
    <lineage>
        <taxon>Bacteria</taxon>
        <taxon>Pseudomonadati</taxon>
        <taxon>Pseudomonadota</taxon>
        <taxon>Gammaproteobacteria</taxon>
        <taxon>Pseudomonadales</taxon>
        <taxon>Pseudomonadaceae</taxon>
        <taxon>Pseudomonas</taxon>
    </lineage>
</organism>
<sequence length="239" mass="27266">MNINSIASNPLKLSAIDQPKVEQALTPIATKQTKLISSEDSKNPTLKILDCWPIMRDPRYEDIEFTRETYPYNSEWIPLKKDECCWGCREREMATLASNASMLIEKISDKLQDFRQTIAKDFPALSTTPFDFTVDANGKVKVLNSELLSDLETAFLTEAMQDYEPLRELIMAHAETIISYVSFLKRPEEEEPFSYKHFSALVNYAALLADTTGKLNIFGQPKEDGNIHANDRYRLDVKA</sequence>
<keyword evidence="2" id="KW-1185">Reference proteome</keyword>
<proteinExistence type="predicted"/>
<gene>
    <name evidence="1" type="ORF">H8S59_09345</name>
</gene>
<accession>A0ABR7AYH6</accession>
<dbReference type="Proteomes" id="UP000651852">
    <property type="component" value="Unassembled WGS sequence"/>
</dbReference>
<reference evidence="1 2" key="1">
    <citation type="submission" date="2020-08" db="EMBL/GenBank/DDBJ databases">
        <title>Putative novel bacterial strains isolated from necrotic wheat leaf tissues caused by Xanthomonas translucens.</title>
        <authorList>
            <person name="Tambong J.T."/>
        </authorList>
    </citation>
    <scope>NUCLEOTIDE SEQUENCE [LARGE SCALE GENOMIC DNA]</scope>
    <source>
        <strain evidence="1 2">DOAB 1069</strain>
    </source>
</reference>
<dbReference type="EMBL" id="JACONW010000032">
    <property type="protein sequence ID" value="MBC3949973.1"/>
    <property type="molecule type" value="Genomic_DNA"/>
</dbReference>
<comment type="caution">
    <text evidence="1">The sequence shown here is derived from an EMBL/GenBank/DDBJ whole genome shotgun (WGS) entry which is preliminary data.</text>
</comment>
<name>A0ABR7AYH6_9PSED</name>
<dbReference type="RefSeq" id="WP_187521227.1">
    <property type="nucleotide sequence ID" value="NZ_JACONW010000032.1"/>
</dbReference>
<evidence type="ECO:0000313" key="2">
    <source>
        <dbReference type="Proteomes" id="UP000651852"/>
    </source>
</evidence>